<dbReference type="EMBL" id="BKCJ010000226">
    <property type="protein sequence ID" value="GEU31179.1"/>
    <property type="molecule type" value="Genomic_DNA"/>
</dbReference>
<comment type="caution">
    <text evidence="4">The sequence shown here is derived from an EMBL/GenBank/DDBJ whole genome shotgun (WGS) entry which is preliminary data.</text>
</comment>
<protein>
    <submittedName>
        <fullName evidence="4">Retrotransposon protein, putative, unclassified</fullName>
    </submittedName>
</protein>
<accession>A0A6L2J2C8</accession>
<dbReference type="InterPro" id="IPR013103">
    <property type="entry name" value="RVT_2"/>
</dbReference>
<name>A0A6L2J2C8_TANCI</name>
<dbReference type="Pfam" id="PF07727">
    <property type="entry name" value="RVT_2"/>
    <property type="match status" value="1"/>
</dbReference>
<feature type="region of interest" description="Disordered" evidence="2">
    <location>
        <begin position="473"/>
        <end position="511"/>
    </location>
</feature>
<gene>
    <name evidence="4" type="ORF">Tci_003157</name>
</gene>
<dbReference type="InterPro" id="IPR012337">
    <property type="entry name" value="RNaseH-like_sf"/>
</dbReference>
<dbReference type="AlphaFoldDB" id="A0A6L2J2C8"/>
<feature type="coiled-coil region" evidence="1">
    <location>
        <begin position="245"/>
        <end position="293"/>
    </location>
</feature>
<proteinExistence type="predicted"/>
<keyword evidence="1" id="KW-0175">Coiled coil</keyword>
<evidence type="ECO:0000313" key="4">
    <source>
        <dbReference type="EMBL" id="GEU31179.1"/>
    </source>
</evidence>
<feature type="compositionally biased region" description="Polar residues" evidence="2">
    <location>
        <begin position="473"/>
        <end position="510"/>
    </location>
</feature>
<evidence type="ECO:0000256" key="2">
    <source>
        <dbReference type="SAM" id="MobiDB-lite"/>
    </source>
</evidence>
<evidence type="ECO:0000256" key="1">
    <source>
        <dbReference type="SAM" id="Coils"/>
    </source>
</evidence>
<feature type="domain" description="Reverse transcriptase Ty1/copia-type" evidence="3">
    <location>
        <begin position="558"/>
        <end position="702"/>
    </location>
</feature>
<organism evidence="4">
    <name type="scientific">Tanacetum cinerariifolium</name>
    <name type="common">Dalmatian daisy</name>
    <name type="synonym">Chrysanthemum cinerariifolium</name>
    <dbReference type="NCBI Taxonomy" id="118510"/>
    <lineage>
        <taxon>Eukaryota</taxon>
        <taxon>Viridiplantae</taxon>
        <taxon>Streptophyta</taxon>
        <taxon>Embryophyta</taxon>
        <taxon>Tracheophyta</taxon>
        <taxon>Spermatophyta</taxon>
        <taxon>Magnoliopsida</taxon>
        <taxon>eudicotyledons</taxon>
        <taxon>Gunneridae</taxon>
        <taxon>Pentapetalae</taxon>
        <taxon>asterids</taxon>
        <taxon>campanulids</taxon>
        <taxon>Asterales</taxon>
        <taxon>Asteraceae</taxon>
        <taxon>Asteroideae</taxon>
        <taxon>Anthemideae</taxon>
        <taxon>Anthemidinae</taxon>
        <taxon>Tanacetum</taxon>
    </lineage>
</organism>
<dbReference type="SUPFAM" id="SSF53098">
    <property type="entry name" value="Ribonuclease H-like"/>
    <property type="match status" value="1"/>
</dbReference>
<reference evidence="4" key="1">
    <citation type="journal article" date="2019" name="Sci. Rep.">
        <title>Draft genome of Tanacetum cinerariifolium, the natural source of mosquito coil.</title>
        <authorList>
            <person name="Yamashiro T."/>
            <person name="Shiraishi A."/>
            <person name="Satake H."/>
            <person name="Nakayama K."/>
        </authorList>
    </citation>
    <scope>NUCLEOTIDE SEQUENCE</scope>
</reference>
<sequence>MTTSITTSITDSQMYNNIMAAGSRDRPPMLATGRYAQWQSRFLRYINTRLNGDALRKCILEGPYTPSTIIIPAVPATNDSLKVSERTTVKIILNMSPENKEHYQSEKKAIHLLLTRIGDKIYSTVDACKTAHDMWIAIERLQHGKEIAKPITHPFESAFEEDSDPEHAQRDKDMQKNLELIAKTDTEPLEQVQYDAQYNVFANERHHSEQLESINNTCIVEKVDSNVIPNSPDMCNNYIQNDQNAKEYDDEYAALANLIENLTLDTEENKKILRQLKKANTSLTQKLKECKTNLEEPNTTRDSCLIALQSKQTELEMYKSLIERTVDYDKLERVIHGTNVSRPQLRSTQMKDKVVPNNSQVKLKKTEVEDHHRISNKAKSVTACNDSLKSRTSNVNVVCATCGIGIEHPRTPEQNDVVERRNRTLFEVAQTMLSTSKLPLFFWAEDATSSTQQELDLLFGPLYDEFFTAGTSSVNKSSSPNDNSKQQDTPPTTNIQSLTEPKTPTTSVNAEENYDNQAPDAQFQQDEFNNLFYTLAMANLAWIEEMQVELHQFERLQVCKLVDKPFGKTVIKLKWLWKNKKDEDQTVIRNKAQLLAKGYTQEKGINFEESFALVSLLEAIRIFVAYAAHKYFPIYQMDVKTTFLNDPLMEEVYVAQPDGFVDPNHPEKVYRLRKSLYGLKQASRAWYDELSNFLMSKGFTKVFSEVQTQIRRIFLDG</sequence>
<evidence type="ECO:0000259" key="3">
    <source>
        <dbReference type="Pfam" id="PF07727"/>
    </source>
</evidence>